<evidence type="ECO:0000313" key="2">
    <source>
        <dbReference type="Proteomes" id="UP000830116"/>
    </source>
</evidence>
<sequence>MSWKNGLGSTAQIDIYPASAVFPQDFLWRISSATVEASSPFSNFPGYDRLLSVWKGAGLFLNGEKLGQSHILAFPGERVIESELVTDTVVDLGIIFNRAKVIAHMSFQKIQDEEFHFDCAETANYFFCCEGSIKVQGFGEAVLLKQGDTLKVDAKESIKLSSAFKAAFYRFQIQIL</sequence>
<dbReference type="RefSeq" id="WP_243535140.1">
    <property type="nucleotide sequence ID" value="NZ_CP093442.1"/>
</dbReference>
<dbReference type="Gene3D" id="2.60.120.10">
    <property type="entry name" value="Jelly Rolls"/>
    <property type="match status" value="1"/>
</dbReference>
<proteinExistence type="predicted"/>
<organism evidence="1 2">
    <name type="scientific">Bdellovibrio reynosensis</name>
    <dbReference type="NCBI Taxonomy" id="2835041"/>
    <lineage>
        <taxon>Bacteria</taxon>
        <taxon>Pseudomonadati</taxon>
        <taxon>Bdellovibrionota</taxon>
        <taxon>Bdellovibrionia</taxon>
        <taxon>Bdellovibrionales</taxon>
        <taxon>Pseudobdellovibrionaceae</taxon>
        <taxon>Bdellovibrio</taxon>
    </lineage>
</organism>
<evidence type="ECO:0000313" key="1">
    <source>
        <dbReference type="EMBL" id="UOE99821.1"/>
    </source>
</evidence>
<dbReference type="PANTHER" id="PTHR37943:SF1">
    <property type="entry name" value="PROTEIN VES"/>
    <property type="match status" value="1"/>
</dbReference>
<keyword evidence="2" id="KW-1185">Reference proteome</keyword>
<dbReference type="PANTHER" id="PTHR37943">
    <property type="entry name" value="PROTEIN VES"/>
    <property type="match status" value="1"/>
</dbReference>
<dbReference type="InterPro" id="IPR011051">
    <property type="entry name" value="RmlC_Cupin_sf"/>
</dbReference>
<accession>A0ABY4C7D7</accession>
<dbReference type="Proteomes" id="UP000830116">
    <property type="component" value="Chromosome"/>
</dbReference>
<gene>
    <name evidence="1" type="ORF">MNR06_08945</name>
</gene>
<name>A0ABY4C7D7_9BACT</name>
<dbReference type="Pfam" id="PF05962">
    <property type="entry name" value="HutD"/>
    <property type="match status" value="1"/>
</dbReference>
<dbReference type="InterPro" id="IPR010282">
    <property type="entry name" value="Uncharacterised_HutD/Ves"/>
</dbReference>
<protein>
    <submittedName>
        <fullName evidence="1">HutD family protein</fullName>
    </submittedName>
</protein>
<dbReference type="SUPFAM" id="SSF51182">
    <property type="entry name" value="RmlC-like cupins"/>
    <property type="match status" value="1"/>
</dbReference>
<dbReference type="InterPro" id="IPR014710">
    <property type="entry name" value="RmlC-like_jellyroll"/>
</dbReference>
<dbReference type="EMBL" id="CP093442">
    <property type="protein sequence ID" value="UOE99821.1"/>
    <property type="molecule type" value="Genomic_DNA"/>
</dbReference>
<reference evidence="1" key="1">
    <citation type="submission" date="2022-03" db="EMBL/GenBank/DDBJ databases">
        <title>Genome Identification and Characterization of new species Bdellovibrio reynosense LBG001 sp. nov. from a Mexico soil sample.</title>
        <authorList>
            <person name="Camilli A."/>
            <person name="Ajao Y."/>
            <person name="Guo X."/>
        </authorList>
    </citation>
    <scope>NUCLEOTIDE SEQUENCE</scope>
    <source>
        <strain evidence="1">LBG001</strain>
    </source>
</reference>